<proteinExistence type="predicted"/>
<organism evidence="1 2">
    <name type="scientific">Daphnia galeata</name>
    <dbReference type="NCBI Taxonomy" id="27404"/>
    <lineage>
        <taxon>Eukaryota</taxon>
        <taxon>Metazoa</taxon>
        <taxon>Ecdysozoa</taxon>
        <taxon>Arthropoda</taxon>
        <taxon>Crustacea</taxon>
        <taxon>Branchiopoda</taxon>
        <taxon>Diplostraca</taxon>
        <taxon>Cladocera</taxon>
        <taxon>Anomopoda</taxon>
        <taxon>Daphniidae</taxon>
        <taxon>Daphnia</taxon>
    </lineage>
</organism>
<dbReference type="Proteomes" id="UP000789390">
    <property type="component" value="Unassembled WGS sequence"/>
</dbReference>
<keyword evidence="2" id="KW-1185">Reference proteome</keyword>
<name>A0A8J2RNF4_9CRUS</name>
<dbReference type="EMBL" id="CAKKLH010000280">
    <property type="protein sequence ID" value="CAH0107873.1"/>
    <property type="molecule type" value="Genomic_DNA"/>
</dbReference>
<protein>
    <submittedName>
        <fullName evidence="1">Uncharacterized protein</fullName>
    </submittedName>
</protein>
<evidence type="ECO:0000313" key="1">
    <source>
        <dbReference type="EMBL" id="CAH0107873.1"/>
    </source>
</evidence>
<dbReference type="AlphaFoldDB" id="A0A8J2RNF4"/>
<sequence>MGTGSGSDMQPLHLWIFFQRLRNGHHRWKITRSWTPADSFVVAALSSLRDLRIIIRNNFQLYSIVCLKEIATLGSSSNRSGFSELPNVDRRICFDGSGRFSEQEDRQHFQSSSANNPIRSNSAADLSTQSSTINLSSNASSLNNVNNIKVSFS</sequence>
<gene>
    <name evidence="1" type="ORF">DGAL_LOCUS11207</name>
</gene>
<accession>A0A8J2RNF4</accession>
<comment type="caution">
    <text evidence="1">The sequence shown here is derived from an EMBL/GenBank/DDBJ whole genome shotgun (WGS) entry which is preliminary data.</text>
</comment>
<evidence type="ECO:0000313" key="2">
    <source>
        <dbReference type="Proteomes" id="UP000789390"/>
    </source>
</evidence>
<reference evidence="1" key="1">
    <citation type="submission" date="2021-11" db="EMBL/GenBank/DDBJ databases">
        <authorList>
            <person name="Schell T."/>
        </authorList>
    </citation>
    <scope>NUCLEOTIDE SEQUENCE</scope>
    <source>
        <strain evidence="1">M5</strain>
    </source>
</reference>